<organism evidence="3 4">
    <name type="scientific">Hyphomicrobium denitrificans (strain ATCC 51888 / DSM 1869 / NCIMB 11706 / TK 0415)</name>
    <dbReference type="NCBI Taxonomy" id="582899"/>
    <lineage>
        <taxon>Bacteria</taxon>
        <taxon>Pseudomonadati</taxon>
        <taxon>Pseudomonadota</taxon>
        <taxon>Alphaproteobacteria</taxon>
        <taxon>Hyphomicrobiales</taxon>
        <taxon>Hyphomicrobiaceae</taxon>
        <taxon>Hyphomicrobium</taxon>
    </lineage>
</organism>
<gene>
    <name evidence="3" type="ordered locus">Hden_2862</name>
</gene>
<proteinExistence type="predicted"/>
<feature type="compositionally biased region" description="Low complexity" evidence="1">
    <location>
        <begin position="78"/>
        <end position="98"/>
    </location>
</feature>
<feature type="region of interest" description="Disordered" evidence="1">
    <location>
        <begin position="69"/>
        <end position="162"/>
    </location>
</feature>
<dbReference type="Proteomes" id="UP000002033">
    <property type="component" value="Chromosome"/>
</dbReference>
<evidence type="ECO:0000256" key="2">
    <source>
        <dbReference type="SAM" id="Phobius"/>
    </source>
</evidence>
<name>D8JUM8_HYPDA</name>
<dbReference type="OrthoDB" id="7933915at2"/>
<evidence type="ECO:0000256" key="1">
    <source>
        <dbReference type="SAM" id="MobiDB-lite"/>
    </source>
</evidence>
<protein>
    <submittedName>
        <fullName evidence="3">Uncharacterized protein</fullName>
    </submittedName>
</protein>
<evidence type="ECO:0000313" key="3">
    <source>
        <dbReference type="EMBL" id="ADJ24658.1"/>
    </source>
</evidence>
<feature type="compositionally biased region" description="Pro residues" evidence="1">
    <location>
        <begin position="99"/>
        <end position="123"/>
    </location>
</feature>
<keyword evidence="4" id="KW-1185">Reference proteome</keyword>
<feature type="transmembrane region" description="Helical" evidence="2">
    <location>
        <begin position="31"/>
        <end position="47"/>
    </location>
</feature>
<evidence type="ECO:0000313" key="4">
    <source>
        <dbReference type="Proteomes" id="UP000002033"/>
    </source>
</evidence>
<keyword evidence="2" id="KW-0812">Transmembrane</keyword>
<dbReference type="KEGG" id="hdn:Hden_2862"/>
<feature type="transmembrane region" description="Helical" evidence="2">
    <location>
        <begin position="7"/>
        <end position="25"/>
    </location>
</feature>
<sequence length="162" mass="16412">MIEVNNTVLGLVAAAVPLLIIGFFILRRLPWIFAFFVALLAVGLGYLETTGAIRDFGHNVRTVLPEGILKHRTHEAEPAAGPAMAPAETPADGPAMAPASPPAEAPAETPPAAEPATPAPEATPAPAQEPAAPAPEATPAPAAPETTPPAEPAPAQPQPSTP</sequence>
<dbReference type="STRING" id="582899.Hden_2862"/>
<dbReference type="HOGENOM" id="CLU_1633155_0_0_5"/>
<dbReference type="AlphaFoldDB" id="D8JUM8"/>
<accession>D8JUM8</accession>
<feature type="compositionally biased region" description="Pro residues" evidence="1">
    <location>
        <begin position="132"/>
        <end position="162"/>
    </location>
</feature>
<keyword evidence="2" id="KW-1133">Transmembrane helix</keyword>
<dbReference type="RefSeq" id="WP_013216817.1">
    <property type="nucleotide sequence ID" value="NC_014313.1"/>
</dbReference>
<dbReference type="EMBL" id="CP002083">
    <property type="protein sequence ID" value="ADJ24658.1"/>
    <property type="molecule type" value="Genomic_DNA"/>
</dbReference>
<reference evidence="4" key="1">
    <citation type="journal article" date="2011" name="J. Bacteriol.">
        <title>Genome sequences of eight morphologically diverse alphaproteobacteria.</title>
        <authorList>
            <consortium name="US DOE Joint Genome Institute"/>
            <person name="Brown P.J."/>
            <person name="Kysela D.T."/>
            <person name="Buechlein A."/>
            <person name="Hemmerich C."/>
            <person name="Brun Y.V."/>
        </authorList>
    </citation>
    <scope>NUCLEOTIDE SEQUENCE [LARGE SCALE GENOMIC DNA]</scope>
    <source>
        <strain evidence="4">ATCC 51888 / DSM 1869 / NCIB 11706 / TK 0415</strain>
    </source>
</reference>
<keyword evidence="2" id="KW-0472">Membrane</keyword>